<sequence>MSSLVQSVKSKLPSPKAAAFWGTVFTLVGIKAYDKRECKRIQAEFCERARVKAEEPMPVSAKPRRVEVYMMPPPGDALYKPVEHFEDWVKPIWDAAAMDYDLLKCRHAGEAHHRAREAIKMRRRFALVEAETKAEAATPGAGTPVAPRVPQPIQTVAQGADGEAAPELLAGMTPEQVMMMLLGRPPADALVAIGPLAFTEMLNGAAEGCAMVDLRPQKFVKPGDELKERATAAGITEEEMKLIEEEEAATAAKVAEDAVKIKELVAPIEEDAPPAPAPPAAEKPVDLVTIGEPDLAALPAMDWIPHQNRVGWASIPGRMVRWFQQRELAAAIGEHALRIALEHERPMVPADLAAAETAATEALGGKENAMRRTASDESTSDAHLVMDERVTAVLRTFTLEQH</sequence>
<evidence type="ECO:0000256" key="3">
    <source>
        <dbReference type="ARBA" id="ARBA00020796"/>
    </source>
</evidence>
<evidence type="ECO:0000256" key="4">
    <source>
        <dbReference type="ARBA" id="ARBA00022448"/>
    </source>
</evidence>
<accession>A0A4P9XHL3</accession>
<protein>
    <recommendedName>
        <fullName evidence="3">Mitochondrial import inner membrane translocase subunit TIM54</fullName>
    </recommendedName>
</protein>
<keyword evidence="9" id="KW-0811">Translocation</keyword>
<evidence type="ECO:0000313" key="12">
    <source>
        <dbReference type="EMBL" id="RKP05106.1"/>
    </source>
</evidence>
<keyword evidence="11" id="KW-0472">Membrane</keyword>
<dbReference type="STRING" id="78915.A0A4P9XHL3"/>
<evidence type="ECO:0000256" key="8">
    <source>
        <dbReference type="ARBA" id="ARBA00022989"/>
    </source>
</evidence>
<evidence type="ECO:0000256" key="2">
    <source>
        <dbReference type="ARBA" id="ARBA00006355"/>
    </source>
</evidence>
<evidence type="ECO:0000313" key="13">
    <source>
        <dbReference type="Proteomes" id="UP000271241"/>
    </source>
</evidence>
<gene>
    <name evidence="12" type="ORF">THASP1DRAFT_33061</name>
</gene>
<dbReference type="Proteomes" id="UP000271241">
    <property type="component" value="Unassembled WGS sequence"/>
</dbReference>
<keyword evidence="10" id="KW-0496">Mitochondrion</keyword>
<name>A0A4P9XHL3_9FUNG</name>
<dbReference type="GO" id="GO:0005743">
    <property type="term" value="C:mitochondrial inner membrane"/>
    <property type="evidence" value="ECO:0007669"/>
    <property type="project" value="UniProtKB-SubCell"/>
</dbReference>
<keyword evidence="13" id="KW-1185">Reference proteome</keyword>
<comment type="subcellular location">
    <subcellularLocation>
        <location evidence="1">Mitochondrion inner membrane</location>
        <topology evidence="1">Single-pass membrane protein</topology>
    </subcellularLocation>
</comment>
<keyword evidence="8" id="KW-1133">Transmembrane helix</keyword>
<evidence type="ECO:0000256" key="6">
    <source>
        <dbReference type="ARBA" id="ARBA00022792"/>
    </source>
</evidence>
<organism evidence="12 13">
    <name type="scientific">Thamnocephalis sphaerospora</name>
    <dbReference type="NCBI Taxonomy" id="78915"/>
    <lineage>
        <taxon>Eukaryota</taxon>
        <taxon>Fungi</taxon>
        <taxon>Fungi incertae sedis</taxon>
        <taxon>Zoopagomycota</taxon>
        <taxon>Zoopagomycotina</taxon>
        <taxon>Zoopagomycetes</taxon>
        <taxon>Zoopagales</taxon>
        <taxon>Sigmoideomycetaceae</taxon>
        <taxon>Thamnocephalis</taxon>
    </lineage>
</organism>
<dbReference type="GO" id="GO:0015031">
    <property type="term" value="P:protein transport"/>
    <property type="evidence" value="ECO:0007669"/>
    <property type="project" value="UniProtKB-KW"/>
</dbReference>
<dbReference type="EMBL" id="KZ993266">
    <property type="protein sequence ID" value="RKP05106.1"/>
    <property type="molecule type" value="Genomic_DNA"/>
</dbReference>
<dbReference type="OrthoDB" id="5598305at2759"/>
<reference evidence="13" key="1">
    <citation type="journal article" date="2018" name="Nat. Microbiol.">
        <title>Leveraging single-cell genomics to expand the fungal tree of life.</title>
        <authorList>
            <person name="Ahrendt S.R."/>
            <person name="Quandt C.A."/>
            <person name="Ciobanu D."/>
            <person name="Clum A."/>
            <person name="Salamov A."/>
            <person name="Andreopoulos B."/>
            <person name="Cheng J.F."/>
            <person name="Woyke T."/>
            <person name="Pelin A."/>
            <person name="Henrissat B."/>
            <person name="Reynolds N.K."/>
            <person name="Benny G.L."/>
            <person name="Smith M.E."/>
            <person name="James T.Y."/>
            <person name="Grigoriev I.V."/>
        </authorList>
    </citation>
    <scope>NUCLEOTIDE SEQUENCE [LARGE SCALE GENOMIC DNA]</scope>
    <source>
        <strain evidence="13">RSA 1356</strain>
    </source>
</reference>
<proteinExistence type="inferred from homology"/>
<evidence type="ECO:0000256" key="9">
    <source>
        <dbReference type="ARBA" id="ARBA00023010"/>
    </source>
</evidence>
<evidence type="ECO:0000256" key="5">
    <source>
        <dbReference type="ARBA" id="ARBA00022692"/>
    </source>
</evidence>
<dbReference type="InterPro" id="IPR021056">
    <property type="entry name" value="Mt_import_IM_translocase_Tim54"/>
</dbReference>
<evidence type="ECO:0000256" key="11">
    <source>
        <dbReference type="ARBA" id="ARBA00023136"/>
    </source>
</evidence>
<evidence type="ECO:0000256" key="1">
    <source>
        <dbReference type="ARBA" id="ARBA00004434"/>
    </source>
</evidence>
<comment type="similarity">
    <text evidence="2">Belongs to the TIM54 family.</text>
</comment>
<dbReference type="AlphaFoldDB" id="A0A4P9XHL3"/>
<evidence type="ECO:0000256" key="7">
    <source>
        <dbReference type="ARBA" id="ARBA00022927"/>
    </source>
</evidence>
<keyword evidence="4" id="KW-0813">Transport</keyword>
<evidence type="ECO:0000256" key="10">
    <source>
        <dbReference type="ARBA" id="ARBA00023128"/>
    </source>
</evidence>
<dbReference type="Pfam" id="PF11711">
    <property type="entry name" value="Tim54"/>
    <property type="match status" value="1"/>
</dbReference>
<keyword evidence="7" id="KW-0653">Protein transport</keyword>
<keyword evidence="5" id="KW-0812">Transmembrane</keyword>
<keyword evidence="6" id="KW-0999">Mitochondrion inner membrane</keyword>